<sequence length="378" mass="42382">MASISHLDYPSANMPKASKLEYFKCTQCRKDRQKCVPRERPWPGVKCDRCIKYGYACSANVSKSGEEPPVYRTRGMSHAHAQSSAAASRAMVATDMYTTGPLIPTLPSTTIGDYLADPALYAATLSMATSHITPSHHSSPPPLSRSHSAFDYVQPNLLQVPAVAFDWLLNLNFNNYVYGYNYLAVEDSNDIRRLYRALEKRRNSLERHRMCEMTGQVDNFYQEVGGPPRRSSSLSSHWEYQPNSNGAMPTNNPIAHEERRGSRWQSLVDTLSPEILLIDPYVSKPFLNTLEYGTDDEFEIAKATICSPGSRTWEVCLKLTGVHKMIEDLEEGRGNLAPEVRKWIAAEIQRRVQDAVPTLYAGSARSSVHSLNSDVTLE</sequence>
<dbReference type="InterPro" id="IPR036864">
    <property type="entry name" value="Zn2-C6_fun-type_DNA-bd_sf"/>
</dbReference>
<dbReference type="Proteomes" id="UP001365542">
    <property type="component" value="Unassembled WGS sequence"/>
</dbReference>
<evidence type="ECO:0000256" key="1">
    <source>
        <dbReference type="ARBA" id="ARBA00023242"/>
    </source>
</evidence>
<accession>A0AAV9XP70</accession>
<dbReference type="GO" id="GO:0000981">
    <property type="term" value="F:DNA-binding transcription factor activity, RNA polymerase II-specific"/>
    <property type="evidence" value="ECO:0007669"/>
    <property type="project" value="InterPro"/>
</dbReference>
<feature type="domain" description="Zn(2)-C6 fungal-type" evidence="2">
    <location>
        <begin position="24"/>
        <end position="59"/>
    </location>
</feature>
<protein>
    <recommendedName>
        <fullName evidence="2">Zn(2)-C6 fungal-type domain-containing protein</fullName>
    </recommendedName>
</protein>
<dbReference type="SUPFAM" id="SSF57701">
    <property type="entry name" value="Zn2/Cys6 DNA-binding domain"/>
    <property type="match status" value="1"/>
</dbReference>
<keyword evidence="4" id="KW-1185">Reference proteome</keyword>
<name>A0AAV9XP70_9PEZI</name>
<reference evidence="3 4" key="1">
    <citation type="submission" date="2019-10" db="EMBL/GenBank/DDBJ databases">
        <authorList>
            <person name="Palmer J.M."/>
        </authorList>
    </citation>
    <scope>NUCLEOTIDE SEQUENCE [LARGE SCALE GENOMIC DNA]</scope>
    <source>
        <strain evidence="3 4">TWF694</strain>
    </source>
</reference>
<proteinExistence type="predicted"/>
<evidence type="ECO:0000259" key="2">
    <source>
        <dbReference type="PROSITE" id="PS50048"/>
    </source>
</evidence>
<evidence type="ECO:0000313" key="3">
    <source>
        <dbReference type="EMBL" id="KAK6543416.1"/>
    </source>
</evidence>
<dbReference type="PROSITE" id="PS50048">
    <property type="entry name" value="ZN2_CY6_FUNGAL_2"/>
    <property type="match status" value="1"/>
</dbReference>
<dbReference type="AlphaFoldDB" id="A0AAV9XP70"/>
<dbReference type="GO" id="GO:0008270">
    <property type="term" value="F:zinc ion binding"/>
    <property type="evidence" value="ECO:0007669"/>
    <property type="project" value="InterPro"/>
</dbReference>
<dbReference type="EMBL" id="JAVHJO010000001">
    <property type="protein sequence ID" value="KAK6543416.1"/>
    <property type="molecule type" value="Genomic_DNA"/>
</dbReference>
<gene>
    <name evidence="3" type="ORF">TWF694_000163</name>
</gene>
<organism evidence="3 4">
    <name type="scientific">Orbilia ellipsospora</name>
    <dbReference type="NCBI Taxonomy" id="2528407"/>
    <lineage>
        <taxon>Eukaryota</taxon>
        <taxon>Fungi</taxon>
        <taxon>Dikarya</taxon>
        <taxon>Ascomycota</taxon>
        <taxon>Pezizomycotina</taxon>
        <taxon>Orbiliomycetes</taxon>
        <taxon>Orbiliales</taxon>
        <taxon>Orbiliaceae</taxon>
        <taxon>Orbilia</taxon>
    </lineage>
</organism>
<dbReference type="InterPro" id="IPR001138">
    <property type="entry name" value="Zn2Cys6_DnaBD"/>
</dbReference>
<comment type="caution">
    <text evidence="3">The sequence shown here is derived from an EMBL/GenBank/DDBJ whole genome shotgun (WGS) entry which is preliminary data.</text>
</comment>
<keyword evidence="1" id="KW-0539">Nucleus</keyword>
<dbReference type="CDD" id="cd00067">
    <property type="entry name" value="GAL4"/>
    <property type="match status" value="1"/>
</dbReference>
<evidence type="ECO:0000313" key="4">
    <source>
        <dbReference type="Proteomes" id="UP001365542"/>
    </source>
</evidence>